<dbReference type="OrthoDB" id="2997372at2759"/>
<reference evidence="2" key="1">
    <citation type="journal article" date="2017" name="Nat. Ecol. Evol.">
        <title>Genome expansion and lineage-specific genetic innovations in the forest pathogenic fungi Armillaria.</title>
        <authorList>
            <person name="Sipos G."/>
            <person name="Prasanna A.N."/>
            <person name="Walter M.C."/>
            <person name="O'Connor E."/>
            <person name="Balint B."/>
            <person name="Krizsan K."/>
            <person name="Kiss B."/>
            <person name="Hess J."/>
            <person name="Varga T."/>
            <person name="Slot J."/>
            <person name="Riley R."/>
            <person name="Boka B."/>
            <person name="Rigling D."/>
            <person name="Barry K."/>
            <person name="Lee J."/>
            <person name="Mihaltcheva S."/>
            <person name="LaButti K."/>
            <person name="Lipzen A."/>
            <person name="Waldron R."/>
            <person name="Moloney N.M."/>
            <person name="Sperisen C."/>
            <person name="Kredics L."/>
            <person name="Vagvoelgyi C."/>
            <person name="Patrignani A."/>
            <person name="Fitzpatrick D."/>
            <person name="Nagy I."/>
            <person name="Doyle S."/>
            <person name="Anderson J.B."/>
            <person name="Grigoriev I.V."/>
            <person name="Gueldener U."/>
            <person name="Muensterkoetter M."/>
            <person name="Nagy L.G."/>
        </authorList>
    </citation>
    <scope>NUCLEOTIDE SEQUENCE [LARGE SCALE GENOMIC DNA]</scope>
    <source>
        <strain evidence="2">Ar21-2</strain>
    </source>
</reference>
<proteinExistence type="predicted"/>
<evidence type="ECO:0000313" key="2">
    <source>
        <dbReference type="Proteomes" id="UP000217790"/>
    </source>
</evidence>
<dbReference type="AlphaFoldDB" id="A0A2H3ESD5"/>
<dbReference type="OMA" id="GWIISEY"/>
<evidence type="ECO:0000313" key="1">
    <source>
        <dbReference type="EMBL" id="PBL01657.1"/>
    </source>
</evidence>
<accession>A0A2H3ESD5</accession>
<sequence length="249" mass="28711">MPFNWNSVAPLVNSFRTKKSTEKPPQLERFERGIWKICMVKDAPSRRDVLQSWKDLIQATPLLKRLFLDVFAMDPWLTLIYVSSRMWSALETAITLHLSGRLLKIIEDGLRKRRPNVASILQALLLRLIFHVASRISSRALDRVFPRLRALVDSHFKLYLLQARLCTDVPTSQETQSYVDASDAWTSFTGTIDFASLFVRAWSQFVVVATSSGAETSRVFALICFVKPFIKILTAEPMWYRKRRPVHIP</sequence>
<dbReference type="InParanoid" id="A0A2H3ESD5"/>
<protein>
    <submittedName>
        <fullName evidence="1">Uncharacterized protein</fullName>
    </submittedName>
</protein>
<dbReference type="EMBL" id="KZ293645">
    <property type="protein sequence ID" value="PBL01657.1"/>
    <property type="molecule type" value="Genomic_DNA"/>
</dbReference>
<name>A0A2H3ESD5_ARMGA</name>
<dbReference type="Proteomes" id="UP000217790">
    <property type="component" value="Unassembled WGS sequence"/>
</dbReference>
<gene>
    <name evidence="1" type="ORF">ARMGADRAFT_1049770</name>
</gene>
<keyword evidence="2" id="KW-1185">Reference proteome</keyword>
<organism evidence="1 2">
    <name type="scientific">Armillaria gallica</name>
    <name type="common">Bulbous honey fungus</name>
    <name type="synonym">Armillaria bulbosa</name>
    <dbReference type="NCBI Taxonomy" id="47427"/>
    <lineage>
        <taxon>Eukaryota</taxon>
        <taxon>Fungi</taxon>
        <taxon>Dikarya</taxon>
        <taxon>Basidiomycota</taxon>
        <taxon>Agaricomycotina</taxon>
        <taxon>Agaricomycetes</taxon>
        <taxon>Agaricomycetidae</taxon>
        <taxon>Agaricales</taxon>
        <taxon>Marasmiineae</taxon>
        <taxon>Physalacriaceae</taxon>
        <taxon>Armillaria</taxon>
    </lineage>
</organism>